<evidence type="ECO:0000259" key="4">
    <source>
        <dbReference type="Pfam" id="PF09745"/>
    </source>
</evidence>
<dbReference type="Proteomes" id="UP001153712">
    <property type="component" value="Chromosome 1"/>
</dbReference>
<feature type="compositionally biased region" description="Acidic residues" evidence="3">
    <location>
        <begin position="252"/>
        <end position="265"/>
    </location>
</feature>
<evidence type="ECO:0000313" key="5">
    <source>
        <dbReference type="EMBL" id="CAH1141727.1"/>
    </source>
</evidence>
<feature type="region of interest" description="Disordered" evidence="3">
    <location>
        <begin position="104"/>
        <end position="133"/>
    </location>
</feature>
<feature type="compositionally biased region" description="Basic and acidic residues" evidence="3">
    <location>
        <begin position="266"/>
        <end position="288"/>
    </location>
</feature>
<evidence type="ECO:0000313" key="6">
    <source>
        <dbReference type="Proteomes" id="UP001153712"/>
    </source>
</evidence>
<sequence length="353" mass="41442">MAKQYGLSFPKKNIGHQIGQVSTAKPSIFDEDSDQEEQVARPTGISVIKRQDLINQEKAVADDPTVYQYDEVYEEIEKKRQESKLARKDLDKKPKYVSKLLAAADKRKREHERRIERQVQREREEEGDAFKDKESFVTPSYKKKLEEMKLLDEQEKREQYLESIGDVRKQGNLDGFYRHLYDQKVNFEETPIKTEVIEENKEDEIDQDNIEDKPKKSIKERKYRSKRNSEDASNSEEEPEIKMEHLPSNLDADSDFSIDSSDSEEEGSKEKTDKVDVKKEETATKEPTTETPITNDEPVKTDENIVKIEKVEEVKPKIKKLKTDIWKKRTVGEKFDEALKRYMERKALREMGQ</sequence>
<feature type="region of interest" description="Disordered" evidence="3">
    <location>
        <begin position="188"/>
        <end position="300"/>
    </location>
</feature>
<evidence type="ECO:0000256" key="3">
    <source>
        <dbReference type="SAM" id="MobiDB-lite"/>
    </source>
</evidence>
<evidence type="ECO:0000256" key="1">
    <source>
        <dbReference type="ARBA" id="ARBA00010126"/>
    </source>
</evidence>
<protein>
    <recommendedName>
        <fullName evidence="4">Nuclear speckle splicing regulatory protein 1 N-terminal domain-containing protein</fullName>
    </recommendedName>
</protein>
<dbReference type="InterPro" id="IPR018612">
    <property type="entry name" value="NSRP1_N"/>
</dbReference>
<evidence type="ECO:0000256" key="2">
    <source>
        <dbReference type="ARBA" id="ARBA00023054"/>
    </source>
</evidence>
<dbReference type="InterPro" id="IPR042816">
    <property type="entry name" value="Nsrp1"/>
</dbReference>
<proteinExistence type="inferred from homology"/>
<dbReference type="PANTHER" id="PTHR31938:SF4">
    <property type="entry name" value="NUCLEAR SPECKLE SPLICING REGULATORY PROTEIN 1"/>
    <property type="match status" value="1"/>
</dbReference>
<accession>A0A9P0DP69</accession>
<dbReference type="EMBL" id="OU900094">
    <property type="protein sequence ID" value="CAH1141727.1"/>
    <property type="molecule type" value="Genomic_DNA"/>
</dbReference>
<organism evidence="5 6">
    <name type="scientific">Phyllotreta striolata</name>
    <name type="common">Striped flea beetle</name>
    <name type="synonym">Crioceris striolata</name>
    <dbReference type="NCBI Taxonomy" id="444603"/>
    <lineage>
        <taxon>Eukaryota</taxon>
        <taxon>Metazoa</taxon>
        <taxon>Ecdysozoa</taxon>
        <taxon>Arthropoda</taxon>
        <taxon>Hexapoda</taxon>
        <taxon>Insecta</taxon>
        <taxon>Pterygota</taxon>
        <taxon>Neoptera</taxon>
        <taxon>Endopterygota</taxon>
        <taxon>Coleoptera</taxon>
        <taxon>Polyphaga</taxon>
        <taxon>Cucujiformia</taxon>
        <taxon>Chrysomeloidea</taxon>
        <taxon>Chrysomelidae</taxon>
        <taxon>Galerucinae</taxon>
        <taxon>Alticini</taxon>
        <taxon>Phyllotreta</taxon>
    </lineage>
</organism>
<feature type="compositionally biased region" description="Acidic residues" evidence="3">
    <location>
        <begin position="200"/>
        <end position="209"/>
    </location>
</feature>
<keyword evidence="6" id="KW-1185">Reference proteome</keyword>
<comment type="similarity">
    <text evidence="1">Belongs to the NSRP1 family.</text>
</comment>
<dbReference type="OrthoDB" id="446635at2759"/>
<name>A0A9P0DP69_PHYSR</name>
<dbReference type="Pfam" id="PF09745">
    <property type="entry name" value="NSRP1_N"/>
    <property type="match status" value="1"/>
</dbReference>
<keyword evidence="2" id="KW-0175">Coiled coil</keyword>
<feature type="compositionally biased region" description="Basic and acidic residues" evidence="3">
    <location>
        <begin position="188"/>
        <end position="199"/>
    </location>
</feature>
<dbReference type="AlphaFoldDB" id="A0A9P0DP69"/>
<dbReference type="GO" id="GO:0000381">
    <property type="term" value="P:regulation of alternative mRNA splicing, via spliceosome"/>
    <property type="evidence" value="ECO:0007669"/>
    <property type="project" value="InterPro"/>
</dbReference>
<dbReference type="PANTHER" id="PTHR31938">
    <property type="entry name" value="NUCLEAR SPECKLE SPLICING REGULATORY PROTEIN 1"/>
    <property type="match status" value="1"/>
</dbReference>
<feature type="domain" description="Nuclear speckle splicing regulatory protein 1 N-terminal" evidence="4">
    <location>
        <begin position="55"/>
        <end position="170"/>
    </location>
</feature>
<gene>
    <name evidence="5" type="ORF">PHYEVI_LOCUS1044</name>
</gene>
<reference evidence="5" key="1">
    <citation type="submission" date="2022-01" db="EMBL/GenBank/DDBJ databases">
        <authorList>
            <person name="King R."/>
        </authorList>
    </citation>
    <scope>NUCLEOTIDE SEQUENCE</scope>
</reference>